<dbReference type="AlphaFoldDB" id="A0A1H7F6Q8"/>
<evidence type="ECO:0000313" key="1">
    <source>
        <dbReference type="EMBL" id="SEK19670.1"/>
    </source>
</evidence>
<evidence type="ECO:0000313" key="2">
    <source>
        <dbReference type="Proteomes" id="UP000186015"/>
    </source>
</evidence>
<dbReference type="EMBL" id="FOAT01000001">
    <property type="protein sequence ID" value="SEK19670.1"/>
    <property type="molecule type" value="Genomic_DNA"/>
</dbReference>
<dbReference type="Proteomes" id="UP000186015">
    <property type="component" value="Unassembled WGS sequence"/>
</dbReference>
<reference evidence="1 2" key="1">
    <citation type="submission" date="2016-10" db="EMBL/GenBank/DDBJ databases">
        <authorList>
            <person name="de Groot N.N."/>
        </authorList>
    </citation>
    <scope>NUCLEOTIDE SEQUENCE [LARGE SCALE GENOMIC DNA]</scope>
    <source>
        <strain evidence="1 2">KH2T6</strain>
    </source>
</reference>
<gene>
    <name evidence="1" type="ORF">SAMN05216469_10147</name>
</gene>
<protein>
    <submittedName>
        <fullName evidence="1">Uncharacterized protein</fullName>
    </submittedName>
</protein>
<name>A0A1H7F6Q8_RUMAL</name>
<dbReference type="RefSeq" id="WP_074827913.1">
    <property type="nucleotide sequence ID" value="NZ_FOAT01000001.1"/>
</dbReference>
<organism evidence="1 2">
    <name type="scientific">Ruminococcus albus</name>
    <dbReference type="NCBI Taxonomy" id="1264"/>
    <lineage>
        <taxon>Bacteria</taxon>
        <taxon>Bacillati</taxon>
        <taxon>Bacillota</taxon>
        <taxon>Clostridia</taxon>
        <taxon>Eubacteriales</taxon>
        <taxon>Oscillospiraceae</taxon>
        <taxon>Ruminococcus</taxon>
    </lineage>
</organism>
<sequence length="96" mass="11071">MRERIRSYTDIVSFDDDGITFSSGDRIVYSECGEDSCVAERDICAKPPYFEFYTSDRHTKVVFDRTGLLSKTVNEREFLKLQSIISEAGYKSYDLS</sequence>
<dbReference type="OrthoDB" id="1822075at2"/>
<proteinExistence type="predicted"/>
<accession>A0A1H7F6Q8</accession>